<sequence length="354" mass="38996">MTTQNNPTPQALQAAATLYHGYFTGLILAVSSQRGRHDAGEFMARVFRHQHHEKFLSSFDKLGLSGLPDAVAAAAYHYLSNRIGGVHVEFMRESDRKAWVRFVPPRWIYDGAAICGVPSEVSRGILRGWYAHNGVSLNNPRLGFVCTAQTMDGQHGLAGYFLEHDRELAPDERLQFRPGEVPPPFDEAAAPQLDPAVWTPARLAKANRSYAMEYIRSALPRLAELLGPAEAAHIGRHAAQLIGMQHHAQLARLLGVQGDGPQAFARFMAGMAAGQGDALTWEASGDAVLIHQTSWRVMAGLAPLHTAVFDAWNGLWEGALMVHNRALVLEVLARMDLGDDRFTWRVRPRGAQTF</sequence>
<accession>A0A1Y0EP46</accession>
<protein>
    <submittedName>
        <fullName evidence="1">Uncharacterized protein</fullName>
    </submittedName>
</protein>
<dbReference type="KEGG" id="cser:CCO03_12580"/>
<dbReference type="OrthoDB" id="5175610at2"/>
<proteinExistence type="predicted"/>
<organism evidence="1 2">
    <name type="scientific">Comamonas serinivorans</name>
    <dbReference type="NCBI Taxonomy" id="1082851"/>
    <lineage>
        <taxon>Bacteria</taxon>
        <taxon>Pseudomonadati</taxon>
        <taxon>Pseudomonadota</taxon>
        <taxon>Betaproteobacteria</taxon>
        <taxon>Burkholderiales</taxon>
        <taxon>Comamonadaceae</taxon>
        <taxon>Comamonas</taxon>
    </lineage>
</organism>
<evidence type="ECO:0000313" key="1">
    <source>
        <dbReference type="EMBL" id="ARU05413.1"/>
    </source>
</evidence>
<dbReference type="Proteomes" id="UP000196138">
    <property type="component" value="Chromosome"/>
</dbReference>
<keyword evidence="2" id="KW-1185">Reference proteome</keyword>
<name>A0A1Y0EP46_9BURK</name>
<dbReference type="EMBL" id="CP021455">
    <property type="protein sequence ID" value="ARU05413.1"/>
    <property type="molecule type" value="Genomic_DNA"/>
</dbReference>
<dbReference type="AlphaFoldDB" id="A0A1Y0EP46"/>
<dbReference type="RefSeq" id="WP_087281553.1">
    <property type="nucleotide sequence ID" value="NZ_CP021455.1"/>
</dbReference>
<reference evidence="1 2" key="1">
    <citation type="submission" date="2017-05" db="EMBL/GenBank/DDBJ databases">
        <authorList>
            <person name="Song R."/>
            <person name="Chenine A.L."/>
            <person name="Ruprecht R.M."/>
        </authorList>
    </citation>
    <scope>NUCLEOTIDE SEQUENCE [LARGE SCALE GENOMIC DNA]</scope>
    <source>
        <strain evidence="1 2">DSM 26136</strain>
    </source>
</reference>
<evidence type="ECO:0000313" key="2">
    <source>
        <dbReference type="Proteomes" id="UP000196138"/>
    </source>
</evidence>
<gene>
    <name evidence="1" type="ORF">CCO03_12580</name>
</gene>